<keyword evidence="8 10" id="KW-0472">Membrane</keyword>
<evidence type="ECO:0000256" key="2">
    <source>
        <dbReference type="ARBA" id="ARBA00004922"/>
    </source>
</evidence>
<sequence>MSAKWHIVLILGVSILTHFVFFGHPNETVFDEVHFGKFISGYYTGEYYFDIHPPLGKLMIAGFAKLFDFKPGFSFAKIGEKFPDKKYTALRFLPNLAGTLLPLVIYLLILELGIPKIAALAGGLLMTIENAILVQSQYILMDALLLLFGFLCILSYLRYRNGRSKYYLLSIGAFGGLAASIKWTGLTFLALPIIWEGLRALRSFSWLKIKKWIAKTALVGFLALIAYSFFFLIHISILNRSGTGDAFMSPEFQKTLQGNTHEQNPNISALSLPKKIIELNEQMYKANKRLSSGHPYSSAWYTWPLMLRPIYYWVNEGSRIYLIGDPAIWWASTVAVLYAVLRILYLVLRRADTKYKIQNTLYFLSAGYIINLLPFLGIKRVMFLYHYLTAYIFAILILVWLISQSKNSKAIFATLLGVSAVLFIYFAPLTYGLNLSPKAYEDRVWFESWR</sequence>
<feature type="transmembrane region" description="Helical" evidence="10">
    <location>
        <begin position="7"/>
        <end position="24"/>
    </location>
</feature>
<dbReference type="PANTHER" id="PTHR10050">
    <property type="entry name" value="DOLICHYL-PHOSPHATE-MANNOSE--PROTEIN MANNOSYLTRANSFERASE"/>
    <property type="match status" value="1"/>
</dbReference>
<comment type="subcellular location">
    <subcellularLocation>
        <location evidence="10">Cell membrane</location>
    </subcellularLocation>
    <subcellularLocation>
        <location evidence="1">Endomembrane system</location>
        <topology evidence="1">Multi-pass membrane protein</topology>
    </subcellularLocation>
</comment>
<keyword evidence="6 10" id="KW-0812">Transmembrane</keyword>
<comment type="pathway">
    <text evidence="2 10">Protein modification; protein glycosylation.</text>
</comment>
<dbReference type="Pfam" id="PF02366">
    <property type="entry name" value="PMT"/>
    <property type="match status" value="1"/>
</dbReference>
<dbReference type="Pfam" id="PF16192">
    <property type="entry name" value="PMT_4TMC"/>
    <property type="match status" value="1"/>
</dbReference>
<dbReference type="GO" id="GO:0012505">
    <property type="term" value="C:endomembrane system"/>
    <property type="evidence" value="ECO:0007669"/>
    <property type="project" value="UniProtKB-SubCell"/>
</dbReference>
<feature type="transmembrane region" description="Helical" evidence="10">
    <location>
        <begin position="216"/>
        <end position="238"/>
    </location>
</feature>
<feature type="transmembrane region" description="Helical" evidence="10">
    <location>
        <begin position="138"/>
        <end position="159"/>
    </location>
</feature>
<name>A0A0G1KGA4_9BACT</name>
<evidence type="ECO:0000259" key="11">
    <source>
        <dbReference type="Pfam" id="PF02366"/>
    </source>
</evidence>
<reference evidence="13 14" key="1">
    <citation type="journal article" date="2015" name="Nature">
        <title>rRNA introns, odd ribosomes, and small enigmatic genomes across a large radiation of phyla.</title>
        <authorList>
            <person name="Brown C.T."/>
            <person name="Hug L.A."/>
            <person name="Thomas B.C."/>
            <person name="Sharon I."/>
            <person name="Castelle C.J."/>
            <person name="Singh A."/>
            <person name="Wilkins M.J."/>
            <person name="Williams K.H."/>
            <person name="Banfield J.F."/>
        </authorList>
    </citation>
    <scope>NUCLEOTIDE SEQUENCE [LARGE SCALE GENOMIC DNA]</scope>
</reference>
<proteinExistence type="inferred from homology"/>
<feature type="transmembrane region" description="Helical" evidence="10">
    <location>
        <begin position="384"/>
        <end position="403"/>
    </location>
</feature>
<dbReference type="Proteomes" id="UP000034032">
    <property type="component" value="Unassembled WGS sequence"/>
</dbReference>
<feature type="transmembrane region" description="Helical" evidence="10">
    <location>
        <begin position="171"/>
        <end position="195"/>
    </location>
</feature>
<dbReference type="InterPro" id="IPR027005">
    <property type="entry name" value="PMT-like"/>
</dbReference>
<dbReference type="AlphaFoldDB" id="A0A0G1KGA4"/>
<organism evidence="13 14">
    <name type="scientific">Candidatus Yanofskybacteria bacterium GW2011_GWA2_44_9</name>
    <dbReference type="NCBI Taxonomy" id="1619025"/>
    <lineage>
        <taxon>Bacteria</taxon>
        <taxon>Candidatus Yanofskyibacteriota</taxon>
    </lineage>
</organism>
<keyword evidence="10" id="KW-1003">Cell membrane</keyword>
<comment type="similarity">
    <text evidence="3 10">Belongs to the glycosyltransferase 39 family.</text>
</comment>
<dbReference type="GO" id="GO:0004169">
    <property type="term" value="F:dolichyl-phosphate-mannose-protein mannosyltransferase activity"/>
    <property type="evidence" value="ECO:0007669"/>
    <property type="project" value="UniProtKB-UniRule"/>
</dbReference>
<keyword evidence="4 10" id="KW-0328">Glycosyltransferase</keyword>
<evidence type="ECO:0000256" key="8">
    <source>
        <dbReference type="ARBA" id="ARBA00023136"/>
    </source>
</evidence>
<evidence type="ECO:0000256" key="4">
    <source>
        <dbReference type="ARBA" id="ARBA00022676"/>
    </source>
</evidence>
<comment type="caution">
    <text evidence="13">The sequence shown here is derived from an EMBL/GenBank/DDBJ whole genome shotgun (WGS) entry which is preliminary data.</text>
</comment>
<evidence type="ECO:0000313" key="14">
    <source>
        <dbReference type="Proteomes" id="UP000034032"/>
    </source>
</evidence>
<dbReference type="EMBL" id="LCJR01000004">
    <property type="protein sequence ID" value="KKT82568.1"/>
    <property type="molecule type" value="Genomic_DNA"/>
</dbReference>
<dbReference type="EC" id="2.4.1.-" evidence="10"/>
<keyword evidence="5 10" id="KW-0808">Transferase</keyword>
<dbReference type="InterPro" id="IPR003342">
    <property type="entry name" value="ArnT-like_N"/>
</dbReference>
<evidence type="ECO:0000313" key="13">
    <source>
        <dbReference type="EMBL" id="KKT82568.1"/>
    </source>
</evidence>
<feature type="transmembrane region" description="Helical" evidence="10">
    <location>
        <begin position="103"/>
        <end position="126"/>
    </location>
</feature>
<accession>A0A0G1KGA4</accession>
<evidence type="ECO:0000259" key="12">
    <source>
        <dbReference type="Pfam" id="PF16192"/>
    </source>
</evidence>
<keyword evidence="7 10" id="KW-1133">Transmembrane helix</keyword>
<gene>
    <name evidence="13" type="ORF">UW79_C0004G0025</name>
</gene>
<comment type="function">
    <text evidence="10">Protein O-mannosyltransferase that catalyzes the transfer of a single mannose residue from a polyprenol phospho-mannosyl lipidic donor to the hydroxyl group of selected serine and threonine residues in acceptor proteins.</text>
</comment>
<protein>
    <recommendedName>
        <fullName evidence="9 10">Polyprenol-phosphate-mannose--protein mannosyltransferase</fullName>
        <ecNumber evidence="10">2.4.1.-</ecNumber>
    </recommendedName>
</protein>
<evidence type="ECO:0000256" key="6">
    <source>
        <dbReference type="ARBA" id="ARBA00022692"/>
    </source>
</evidence>
<feature type="transmembrane region" description="Helical" evidence="10">
    <location>
        <begin position="327"/>
        <end position="348"/>
    </location>
</feature>
<evidence type="ECO:0000256" key="10">
    <source>
        <dbReference type="RuleBase" id="RU367007"/>
    </source>
</evidence>
<evidence type="ECO:0000256" key="7">
    <source>
        <dbReference type="ARBA" id="ARBA00022989"/>
    </source>
</evidence>
<dbReference type="GO" id="GO:0005886">
    <property type="term" value="C:plasma membrane"/>
    <property type="evidence" value="ECO:0007669"/>
    <property type="project" value="UniProtKB-SubCell"/>
</dbReference>
<feature type="domain" description="Protein O-mannosyl-transferase C-terminal four TM" evidence="12">
    <location>
        <begin position="274"/>
        <end position="449"/>
    </location>
</feature>
<evidence type="ECO:0000256" key="3">
    <source>
        <dbReference type="ARBA" id="ARBA00007222"/>
    </source>
</evidence>
<dbReference type="InterPro" id="IPR032421">
    <property type="entry name" value="PMT_4TMC"/>
</dbReference>
<evidence type="ECO:0000256" key="5">
    <source>
        <dbReference type="ARBA" id="ARBA00022679"/>
    </source>
</evidence>
<feature type="transmembrane region" description="Helical" evidence="10">
    <location>
        <begin position="360"/>
        <end position="378"/>
    </location>
</feature>
<dbReference type="UniPathway" id="UPA00378"/>
<evidence type="ECO:0000256" key="1">
    <source>
        <dbReference type="ARBA" id="ARBA00004127"/>
    </source>
</evidence>
<feature type="domain" description="ArnT-like N-terminal" evidence="11">
    <location>
        <begin position="11"/>
        <end position="238"/>
    </location>
</feature>
<feature type="transmembrane region" description="Helical" evidence="10">
    <location>
        <begin position="410"/>
        <end position="431"/>
    </location>
</feature>
<evidence type="ECO:0000256" key="9">
    <source>
        <dbReference type="ARBA" id="ARBA00093617"/>
    </source>
</evidence>